<dbReference type="Gene3D" id="3.40.50.1000">
    <property type="entry name" value="HAD superfamily/HAD-like"/>
    <property type="match status" value="1"/>
</dbReference>
<evidence type="ECO:0000259" key="11">
    <source>
        <dbReference type="SMART" id="SM00831"/>
    </source>
</evidence>
<evidence type="ECO:0000313" key="13">
    <source>
        <dbReference type="Proteomes" id="UP001600888"/>
    </source>
</evidence>
<keyword evidence="8 10" id="KW-0472">Membrane</keyword>
<keyword evidence="7 10" id="KW-1133">Transmembrane helix</keyword>
<feature type="region of interest" description="Disordered" evidence="9">
    <location>
        <begin position="17"/>
        <end position="77"/>
    </location>
</feature>
<feature type="transmembrane region" description="Helical" evidence="10">
    <location>
        <begin position="992"/>
        <end position="1012"/>
    </location>
</feature>
<feature type="transmembrane region" description="Helical" evidence="10">
    <location>
        <begin position="197"/>
        <end position="216"/>
    </location>
</feature>
<evidence type="ECO:0000256" key="9">
    <source>
        <dbReference type="SAM" id="MobiDB-lite"/>
    </source>
</evidence>
<dbReference type="PANTHER" id="PTHR43294">
    <property type="entry name" value="SODIUM/POTASSIUM-TRANSPORTING ATPASE SUBUNIT ALPHA"/>
    <property type="match status" value="1"/>
</dbReference>
<dbReference type="InterPro" id="IPR059000">
    <property type="entry name" value="ATPase_P-type_domA"/>
</dbReference>
<keyword evidence="4" id="KW-0547">Nucleotide-binding</keyword>
<dbReference type="Pfam" id="PF00689">
    <property type="entry name" value="Cation_ATPase_C"/>
    <property type="match status" value="1"/>
</dbReference>
<dbReference type="InterPro" id="IPR001757">
    <property type="entry name" value="P_typ_ATPase"/>
</dbReference>
<evidence type="ECO:0000256" key="4">
    <source>
        <dbReference type="ARBA" id="ARBA00022741"/>
    </source>
</evidence>
<proteinExistence type="predicted"/>
<dbReference type="SFLD" id="SFLDS00003">
    <property type="entry name" value="Haloacid_Dehalogenase"/>
    <property type="match status" value="1"/>
</dbReference>
<accession>A0ABR4EBW3</accession>
<evidence type="ECO:0000256" key="8">
    <source>
        <dbReference type="ARBA" id="ARBA00023136"/>
    </source>
</evidence>
<sequence>MSSPVAQSYKTYLTMAETDEAETATTERLRFKDEEEAAGSRHGRRTSMAASRRPQLARQSTALSEDSMSIRPSSRREPTAVLPIQYRTLSIDLEDAKAKDKNNAAVEDLADLDWHTIPTHELTQRLNVSDRHGLSEEQVKRRLTKYGKNAPSPPQTHRFKTIIGYFFKGFGSVLLVASILVFIAWRPLGDPPAQANLALAIVLLAVFFIQAGFNMWQDWSSSRVMASIKTMLPDECRVLRDGAQVALPASELVPGDVLLVSAGNKLPADIRFIKVSSDTKFDRSILTGKLSLAEVDNLKDRRKRLYSTDLALLGESVPLAATVDSTDPNYLETRNIGLQGTHCVSGSCSGIVVSTGNKTVFGKIAKLTNEPKVGLSTLEKEILNFVWIICSIMLLMIIIVIVLWAAWLRTTYPDWINVPTLIVDCVSVAVAFIPEGLPVALTASLTISANMMRKNKILCKSLKTVETLGAVSVICSDKTGTLTANKMVVTDCYVGLEKMTADNVRDTLIAERNIDGNFAGNAIDQLRTIGGLCNAAVFDAQTRKLPLNERKIHGDATDTAILRFSESLGPISEMKRCWHTKFDLAFNSKNKFMIRVLSMAHPDGKTDAMPLDVASVFEPSDLLLTIKGAPDRLLDRCKYYIGRTGASHLLTEAAKAKIEAAQAEYSARGRRVLLLAHKTLSRSSLKSSPLSPAFEKEMSDQAKTGLTLVGLVAIQDPPRPEIPGVVQALRGAGIRIFMVTGDFALTAQAIAAECGIITNEPGSVKAADNLSRTPLAHPSDLNDGGGQSTKVVRFEDQTRPTSIVVTGSDLMAMNESQWDELIRSYTEVVFARTTPEQKLRIVRELQSRGLVVGMTGDGVNDAPALRAADVGIAVGSGSDIAVEAADMVLLESFGSVVEAVRYGRMMFDNLKKTIAYLLPAGSFSEFWPVFTNVAFGLPQVLSSFLMIVICCFTDCLAATSLAYEKPEADVLLRPPRVVGVDRLVDWKLIVQSYGFVGIVETAASFAMSYWYLERSGIPFSRLWFGFGDPAGIDADHYAQKLNVASSIYFITLVVMQWFNLMSVRTRRLSIFQHPPLFNRKTQNVWLFPAILFALVMAFFWLYIPRLQEVLSTAEVPVEYWFLPMTFGLGILLMDEGRKFFVRKSPTGLMGRWAW</sequence>
<feature type="transmembrane region" description="Helical" evidence="10">
    <location>
        <begin position="914"/>
        <end position="935"/>
    </location>
</feature>
<gene>
    <name evidence="12" type="ORF">FJTKL_13167</name>
</gene>
<dbReference type="PRINTS" id="PR00119">
    <property type="entry name" value="CATATPASE"/>
</dbReference>
<feature type="transmembrane region" description="Helical" evidence="10">
    <location>
        <begin position="941"/>
        <end position="963"/>
    </location>
</feature>
<dbReference type="Gene3D" id="3.40.1110.10">
    <property type="entry name" value="Calcium-transporting ATPase, cytoplasmic domain N"/>
    <property type="match status" value="1"/>
</dbReference>
<dbReference type="InterPro" id="IPR018303">
    <property type="entry name" value="ATPase_P-typ_P_site"/>
</dbReference>
<dbReference type="SUPFAM" id="SSF81653">
    <property type="entry name" value="Calcium ATPase, transduction domain A"/>
    <property type="match status" value="1"/>
</dbReference>
<comment type="caution">
    <text evidence="12">The sequence shown here is derived from an EMBL/GenBank/DDBJ whole genome shotgun (WGS) entry which is preliminary data.</text>
</comment>
<evidence type="ECO:0000256" key="1">
    <source>
        <dbReference type="ARBA" id="ARBA00004651"/>
    </source>
</evidence>
<dbReference type="SFLD" id="SFLDF00027">
    <property type="entry name" value="p-type_atpase"/>
    <property type="match status" value="1"/>
</dbReference>
<dbReference type="SMART" id="SM00831">
    <property type="entry name" value="Cation_ATPase_N"/>
    <property type="match status" value="1"/>
</dbReference>
<keyword evidence="6" id="KW-1278">Translocase</keyword>
<feature type="transmembrane region" description="Helical" evidence="10">
    <location>
        <begin position="382"/>
        <end position="406"/>
    </location>
</feature>
<dbReference type="InterPro" id="IPR023298">
    <property type="entry name" value="ATPase_P-typ_TM_dom_sf"/>
</dbReference>
<dbReference type="Gene3D" id="2.70.150.10">
    <property type="entry name" value="Calcium-transporting ATPase, cytoplasmic transduction domain A"/>
    <property type="match status" value="1"/>
</dbReference>
<feature type="compositionally biased region" description="Polar residues" evidence="9">
    <location>
        <begin position="57"/>
        <end position="72"/>
    </location>
</feature>
<feature type="domain" description="Cation-transporting P-type ATPase N-terminal" evidence="11">
    <location>
        <begin position="113"/>
        <end position="186"/>
    </location>
</feature>
<dbReference type="Proteomes" id="UP001600888">
    <property type="component" value="Unassembled WGS sequence"/>
</dbReference>
<keyword evidence="3 10" id="KW-0812">Transmembrane</keyword>
<evidence type="ECO:0000256" key="3">
    <source>
        <dbReference type="ARBA" id="ARBA00022692"/>
    </source>
</evidence>
<evidence type="ECO:0000256" key="10">
    <source>
        <dbReference type="SAM" id="Phobius"/>
    </source>
</evidence>
<dbReference type="InterPro" id="IPR023214">
    <property type="entry name" value="HAD_sf"/>
</dbReference>
<dbReference type="SFLD" id="SFLDG00002">
    <property type="entry name" value="C1.7:_P-type_atpase_like"/>
    <property type="match status" value="1"/>
</dbReference>
<name>A0ABR4EBW3_9PEZI</name>
<reference evidence="12 13" key="1">
    <citation type="submission" date="2024-03" db="EMBL/GenBank/DDBJ databases">
        <title>A high-quality draft genome sequence of Diaporthe vaccinii, a causative agent of upright dieback and viscid rot disease in cranberry plants.</title>
        <authorList>
            <person name="Sarrasin M."/>
            <person name="Lang B.F."/>
            <person name="Burger G."/>
        </authorList>
    </citation>
    <scope>NUCLEOTIDE SEQUENCE [LARGE SCALE GENOMIC DNA]</scope>
    <source>
        <strain evidence="12 13">IS7</strain>
    </source>
</reference>
<dbReference type="PROSITE" id="PS00154">
    <property type="entry name" value="ATPASE_E1_E2"/>
    <property type="match status" value="1"/>
</dbReference>
<comment type="subcellular location">
    <subcellularLocation>
        <location evidence="1">Cell membrane</location>
        <topology evidence="1">Multi-pass membrane protein</topology>
    </subcellularLocation>
</comment>
<dbReference type="Pfam" id="PF13246">
    <property type="entry name" value="Cation_ATPase"/>
    <property type="match status" value="1"/>
</dbReference>
<feature type="transmembrane region" description="Helical" evidence="10">
    <location>
        <begin position="426"/>
        <end position="447"/>
    </location>
</feature>
<evidence type="ECO:0000256" key="6">
    <source>
        <dbReference type="ARBA" id="ARBA00022967"/>
    </source>
</evidence>
<dbReference type="Pfam" id="PF00122">
    <property type="entry name" value="E1-E2_ATPase"/>
    <property type="match status" value="1"/>
</dbReference>
<organism evidence="12 13">
    <name type="scientific">Diaporthe vaccinii</name>
    <dbReference type="NCBI Taxonomy" id="105482"/>
    <lineage>
        <taxon>Eukaryota</taxon>
        <taxon>Fungi</taxon>
        <taxon>Dikarya</taxon>
        <taxon>Ascomycota</taxon>
        <taxon>Pezizomycotina</taxon>
        <taxon>Sordariomycetes</taxon>
        <taxon>Sordariomycetidae</taxon>
        <taxon>Diaporthales</taxon>
        <taxon>Diaporthaceae</taxon>
        <taxon>Diaporthe</taxon>
        <taxon>Diaporthe eres species complex</taxon>
    </lineage>
</organism>
<dbReference type="InterPro" id="IPR023299">
    <property type="entry name" value="ATPase_P-typ_cyto_dom_N"/>
</dbReference>
<dbReference type="InterPro" id="IPR004014">
    <property type="entry name" value="ATPase_P-typ_cation-transptr_N"/>
</dbReference>
<protein>
    <recommendedName>
        <fullName evidence="11">Cation-transporting P-type ATPase N-terminal domain-containing protein</fullName>
    </recommendedName>
</protein>
<evidence type="ECO:0000256" key="7">
    <source>
        <dbReference type="ARBA" id="ARBA00022989"/>
    </source>
</evidence>
<evidence type="ECO:0000256" key="2">
    <source>
        <dbReference type="ARBA" id="ARBA00022475"/>
    </source>
</evidence>
<evidence type="ECO:0000256" key="5">
    <source>
        <dbReference type="ARBA" id="ARBA00022840"/>
    </source>
</evidence>
<dbReference type="InterPro" id="IPR044492">
    <property type="entry name" value="P_typ_ATPase_HD_dom"/>
</dbReference>
<keyword evidence="5" id="KW-0067">ATP-binding</keyword>
<dbReference type="SUPFAM" id="SSF56784">
    <property type="entry name" value="HAD-like"/>
    <property type="match status" value="1"/>
</dbReference>
<dbReference type="NCBIfam" id="TIGR01494">
    <property type="entry name" value="ATPase_P-type"/>
    <property type="match status" value="2"/>
</dbReference>
<feature type="transmembrane region" description="Helical" evidence="10">
    <location>
        <begin position="165"/>
        <end position="185"/>
    </location>
</feature>
<dbReference type="SUPFAM" id="SSF81665">
    <property type="entry name" value="Calcium ATPase, transmembrane domain M"/>
    <property type="match status" value="1"/>
</dbReference>
<dbReference type="SUPFAM" id="SSF81660">
    <property type="entry name" value="Metal cation-transporting ATPase, ATP-binding domain N"/>
    <property type="match status" value="1"/>
</dbReference>
<evidence type="ECO:0000313" key="12">
    <source>
        <dbReference type="EMBL" id="KAL2279806.1"/>
    </source>
</evidence>
<feature type="transmembrane region" description="Helical" evidence="10">
    <location>
        <begin position="1115"/>
        <end position="1133"/>
    </location>
</feature>
<dbReference type="Gene3D" id="1.20.1110.10">
    <property type="entry name" value="Calcium-transporting ATPase, transmembrane domain"/>
    <property type="match status" value="1"/>
</dbReference>
<feature type="transmembrane region" description="Helical" evidence="10">
    <location>
        <begin position="1084"/>
        <end position="1103"/>
    </location>
</feature>
<keyword evidence="13" id="KW-1185">Reference proteome</keyword>
<dbReference type="InterPro" id="IPR036412">
    <property type="entry name" value="HAD-like_sf"/>
</dbReference>
<dbReference type="InterPro" id="IPR050510">
    <property type="entry name" value="Cation_transp_ATPase_P-type"/>
</dbReference>
<dbReference type="InterPro" id="IPR008250">
    <property type="entry name" value="ATPase_P-typ_transduc_dom_A_sf"/>
</dbReference>
<dbReference type="InterPro" id="IPR006068">
    <property type="entry name" value="ATPase_P-typ_cation-transptr_C"/>
</dbReference>
<feature type="transmembrane region" description="Helical" evidence="10">
    <location>
        <begin position="1043"/>
        <end position="1063"/>
    </location>
</feature>
<dbReference type="PANTHER" id="PTHR43294:SF21">
    <property type="entry name" value="CATION TRANSPORTING ATPASE"/>
    <property type="match status" value="1"/>
</dbReference>
<dbReference type="EMBL" id="JBAWTH010000072">
    <property type="protein sequence ID" value="KAL2279806.1"/>
    <property type="molecule type" value="Genomic_DNA"/>
</dbReference>
<keyword evidence="2" id="KW-1003">Cell membrane</keyword>
<dbReference type="Pfam" id="PF00690">
    <property type="entry name" value="Cation_ATPase_N"/>
    <property type="match status" value="1"/>
</dbReference>